<protein>
    <recommendedName>
        <fullName evidence="1 6">Peptidyl-tRNA hydrolase</fullName>
        <ecNumber evidence="1 6">3.1.1.29</ecNumber>
    </recommendedName>
</protein>
<keyword evidence="3 6" id="KW-0378">Hydrolase</keyword>
<dbReference type="GO" id="GO:0004045">
    <property type="term" value="F:peptidyl-tRNA hydrolase activity"/>
    <property type="evidence" value="ECO:0007669"/>
    <property type="project" value="UniProtKB-EC"/>
</dbReference>
<dbReference type="eggNOG" id="KOG2255">
    <property type="taxonomic scope" value="Eukaryota"/>
</dbReference>
<evidence type="ECO:0000313" key="9">
    <source>
        <dbReference type="Proteomes" id="UP000053201"/>
    </source>
</evidence>
<dbReference type="NCBIfam" id="TIGR00447">
    <property type="entry name" value="pth"/>
    <property type="match status" value="1"/>
</dbReference>
<keyword evidence="4" id="KW-0694">RNA-binding</keyword>
<dbReference type="STRING" id="645134.A0A0L0H5U3"/>
<dbReference type="Proteomes" id="UP000053201">
    <property type="component" value="Unassembled WGS sequence"/>
</dbReference>
<dbReference type="EC" id="3.1.1.29" evidence="1 6"/>
<dbReference type="InParanoid" id="A0A0L0H5U3"/>
<dbReference type="InterPro" id="IPR018171">
    <property type="entry name" value="Pept_tRNA_hydro_CS"/>
</dbReference>
<dbReference type="VEuPathDB" id="FungiDB:SPPG_08443"/>
<dbReference type="PROSITE" id="PS01196">
    <property type="entry name" value="PEPT_TRNA_HYDROL_2"/>
    <property type="match status" value="1"/>
</dbReference>
<evidence type="ECO:0000256" key="4">
    <source>
        <dbReference type="ARBA" id="ARBA00022884"/>
    </source>
</evidence>
<comment type="catalytic activity">
    <reaction evidence="6">
        <text>an N-acyl-L-alpha-aminoacyl-tRNA + H2O = an N-acyl-L-amino acid + a tRNA + H(+)</text>
        <dbReference type="Rhea" id="RHEA:54448"/>
        <dbReference type="Rhea" id="RHEA-COMP:10123"/>
        <dbReference type="Rhea" id="RHEA-COMP:13883"/>
        <dbReference type="ChEBI" id="CHEBI:15377"/>
        <dbReference type="ChEBI" id="CHEBI:15378"/>
        <dbReference type="ChEBI" id="CHEBI:59874"/>
        <dbReference type="ChEBI" id="CHEBI:78442"/>
        <dbReference type="ChEBI" id="CHEBI:138191"/>
        <dbReference type="EC" id="3.1.1.29"/>
    </reaction>
</comment>
<comment type="similarity">
    <text evidence="5 7">Belongs to the PTH family.</text>
</comment>
<keyword evidence="2" id="KW-0820">tRNA-binding</keyword>
<dbReference type="PANTHER" id="PTHR17224:SF1">
    <property type="entry name" value="PEPTIDYL-TRNA HYDROLASE"/>
    <property type="match status" value="1"/>
</dbReference>
<dbReference type="OMA" id="PNTYMNL"/>
<dbReference type="InterPro" id="IPR036416">
    <property type="entry name" value="Pept_tRNA_hydro_sf"/>
</dbReference>
<dbReference type="PANTHER" id="PTHR17224">
    <property type="entry name" value="PEPTIDYL-TRNA HYDROLASE"/>
    <property type="match status" value="1"/>
</dbReference>
<gene>
    <name evidence="8" type="ORF">SPPG_08443</name>
</gene>
<reference evidence="8 9" key="1">
    <citation type="submission" date="2009-08" db="EMBL/GenBank/DDBJ databases">
        <title>The Genome Sequence of Spizellomyces punctatus strain DAOM BR117.</title>
        <authorList>
            <consortium name="The Broad Institute Genome Sequencing Platform"/>
            <person name="Russ C."/>
            <person name="Cuomo C."/>
            <person name="Shea T."/>
            <person name="Young S.K."/>
            <person name="Zeng Q."/>
            <person name="Koehrsen M."/>
            <person name="Haas B."/>
            <person name="Borodovsky M."/>
            <person name="Guigo R."/>
            <person name="Alvarado L."/>
            <person name="Berlin A."/>
            <person name="Bochicchio J."/>
            <person name="Borenstein D."/>
            <person name="Chapman S."/>
            <person name="Chen Z."/>
            <person name="Engels R."/>
            <person name="Freedman E."/>
            <person name="Gellesch M."/>
            <person name="Goldberg J."/>
            <person name="Griggs A."/>
            <person name="Gujja S."/>
            <person name="Heiman D."/>
            <person name="Hepburn T."/>
            <person name="Howarth C."/>
            <person name="Jen D."/>
            <person name="Larson L."/>
            <person name="Lewis B."/>
            <person name="Mehta T."/>
            <person name="Park D."/>
            <person name="Pearson M."/>
            <person name="Roberts A."/>
            <person name="Saif S."/>
            <person name="Shenoy N."/>
            <person name="Sisk P."/>
            <person name="Stolte C."/>
            <person name="Sykes S."/>
            <person name="Thomson T."/>
            <person name="Walk T."/>
            <person name="White J."/>
            <person name="Yandava C."/>
            <person name="Burger G."/>
            <person name="Gray M.W."/>
            <person name="Holland P.W.H."/>
            <person name="King N."/>
            <person name="Lang F.B.F."/>
            <person name="Roger A.J."/>
            <person name="Ruiz-Trillo I."/>
            <person name="Lander E."/>
            <person name="Nusbaum C."/>
        </authorList>
    </citation>
    <scope>NUCLEOTIDE SEQUENCE [LARGE SCALE GENOMIC DNA]</scope>
    <source>
        <strain evidence="8 9">DAOM BR117</strain>
    </source>
</reference>
<dbReference type="SUPFAM" id="SSF53178">
    <property type="entry name" value="Peptidyl-tRNA hydrolase-like"/>
    <property type="match status" value="1"/>
</dbReference>
<proteinExistence type="inferred from homology"/>
<evidence type="ECO:0000256" key="3">
    <source>
        <dbReference type="ARBA" id="ARBA00022801"/>
    </source>
</evidence>
<dbReference type="CDD" id="cd00462">
    <property type="entry name" value="PTH"/>
    <property type="match status" value="1"/>
</dbReference>
<evidence type="ECO:0000256" key="6">
    <source>
        <dbReference type="RuleBase" id="RU000673"/>
    </source>
</evidence>
<evidence type="ECO:0000256" key="2">
    <source>
        <dbReference type="ARBA" id="ARBA00022555"/>
    </source>
</evidence>
<dbReference type="AlphaFoldDB" id="A0A0L0H5U3"/>
<dbReference type="FunCoup" id="A0A0L0H5U3">
    <property type="interactions" value="114"/>
</dbReference>
<dbReference type="OrthoDB" id="1711136at2759"/>
<dbReference type="GeneID" id="27691608"/>
<dbReference type="PROSITE" id="PS01195">
    <property type="entry name" value="PEPT_TRNA_HYDROL_1"/>
    <property type="match status" value="1"/>
</dbReference>
<dbReference type="Gene3D" id="3.40.50.1470">
    <property type="entry name" value="Peptidyl-tRNA hydrolase"/>
    <property type="match status" value="1"/>
</dbReference>
<dbReference type="InterPro" id="IPR001328">
    <property type="entry name" value="Pept_tRNA_hydro"/>
</dbReference>
<evidence type="ECO:0000313" key="8">
    <source>
        <dbReference type="EMBL" id="KNC96291.1"/>
    </source>
</evidence>
<accession>A0A0L0H5U3</accession>
<dbReference type="RefSeq" id="XP_016604331.1">
    <property type="nucleotide sequence ID" value="XM_016756598.1"/>
</dbReference>
<dbReference type="EMBL" id="KQ257470">
    <property type="protein sequence ID" value="KNC96291.1"/>
    <property type="molecule type" value="Genomic_DNA"/>
</dbReference>
<sequence>MTVKSVQRLVIVGLGNHTHPYTRHNVGMMALDFSVKKLLGPQAWKPSKPLNAIISETILNATAVPGVPEGWSTHVVFVKPRTYMNFNGSVVLKAVREYGVRPKDVIIVHDDLERKLGAISAKKGGSANGHNGVKSVIASLKTDQFPRIRIGIDRPISKSHSDVAAFVLTKFSDEDTDLLKAEGFPAYHRVLLQMIKGHANAQGEPESAPEASIDAASS</sequence>
<evidence type="ECO:0000256" key="7">
    <source>
        <dbReference type="RuleBase" id="RU004320"/>
    </source>
</evidence>
<keyword evidence="9" id="KW-1185">Reference proteome</keyword>
<evidence type="ECO:0000256" key="5">
    <source>
        <dbReference type="ARBA" id="ARBA00038063"/>
    </source>
</evidence>
<organism evidence="8 9">
    <name type="scientific">Spizellomyces punctatus (strain DAOM BR117)</name>
    <dbReference type="NCBI Taxonomy" id="645134"/>
    <lineage>
        <taxon>Eukaryota</taxon>
        <taxon>Fungi</taxon>
        <taxon>Fungi incertae sedis</taxon>
        <taxon>Chytridiomycota</taxon>
        <taxon>Chytridiomycota incertae sedis</taxon>
        <taxon>Chytridiomycetes</taxon>
        <taxon>Spizellomycetales</taxon>
        <taxon>Spizellomycetaceae</taxon>
        <taxon>Spizellomyces</taxon>
    </lineage>
</organism>
<dbReference type="GO" id="GO:0000049">
    <property type="term" value="F:tRNA binding"/>
    <property type="evidence" value="ECO:0007669"/>
    <property type="project" value="UniProtKB-KW"/>
</dbReference>
<name>A0A0L0H5U3_SPIPD</name>
<evidence type="ECO:0000256" key="1">
    <source>
        <dbReference type="ARBA" id="ARBA00013260"/>
    </source>
</evidence>
<dbReference type="Pfam" id="PF01195">
    <property type="entry name" value="Pept_tRNA_hydro"/>
    <property type="match status" value="1"/>
</dbReference>